<gene>
    <name evidence="4" type="ORF">C0216_09430</name>
</gene>
<protein>
    <submittedName>
        <fullName evidence="4">ATP-binding protein</fullName>
    </submittedName>
</protein>
<dbReference type="OrthoDB" id="5244329at2"/>
<dbReference type="Pfam" id="PF13581">
    <property type="entry name" value="HATPase_c_2"/>
    <property type="match status" value="1"/>
</dbReference>
<dbReference type="InterPro" id="IPR036890">
    <property type="entry name" value="HATPase_C_sf"/>
</dbReference>
<reference evidence="4 5" key="1">
    <citation type="submission" date="2018-01" db="EMBL/GenBank/DDBJ databases">
        <title>Draft genome Sequence of streptomyces globosus LZH-48.</title>
        <authorList>
            <person name="Ran K."/>
            <person name="Li Z."/>
            <person name="Wei S."/>
            <person name="Dong R."/>
        </authorList>
    </citation>
    <scope>NUCLEOTIDE SEQUENCE [LARGE SCALE GENOMIC DNA]</scope>
    <source>
        <strain evidence="4 5">LZH-48</strain>
    </source>
</reference>
<dbReference type="Proteomes" id="UP000252004">
    <property type="component" value="Chromosome"/>
</dbReference>
<name>A0A344TYC9_9ACTN</name>
<dbReference type="EMBL" id="CP030862">
    <property type="protein sequence ID" value="AXE23650.1"/>
    <property type="molecule type" value="Genomic_DNA"/>
</dbReference>
<dbReference type="CDD" id="cd16936">
    <property type="entry name" value="HATPase_RsbW-like"/>
    <property type="match status" value="1"/>
</dbReference>
<dbReference type="KEGG" id="sgz:C0216_09430"/>
<keyword evidence="1" id="KW-0723">Serine/threonine-protein kinase</keyword>
<dbReference type="InterPro" id="IPR050267">
    <property type="entry name" value="Anti-sigma-factor_SerPK"/>
</dbReference>
<organism evidence="4 5">
    <name type="scientific">Streptomyces globosus</name>
    <dbReference type="NCBI Taxonomy" id="68209"/>
    <lineage>
        <taxon>Bacteria</taxon>
        <taxon>Bacillati</taxon>
        <taxon>Actinomycetota</taxon>
        <taxon>Actinomycetes</taxon>
        <taxon>Kitasatosporales</taxon>
        <taxon>Streptomycetaceae</taxon>
        <taxon>Streptomyces</taxon>
    </lineage>
</organism>
<evidence type="ECO:0000313" key="4">
    <source>
        <dbReference type="EMBL" id="AXE23650.1"/>
    </source>
</evidence>
<dbReference type="SUPFAM" id="SSF55874">
    <property type="entry name" value="ATPase domain of HSP90 chaperone/DNA topoisomerase II/histidine kinase"/>
    <property type="match status" value="1"/>
</dbReference>
<keyword evidence="1" id="KW-0418">Kinase</keyword>
<feature type="domain" description="Histidine kinase/HSP90-like ATPase" evidence="3">
    <location>
        <begin position="53"/>
        <end position="163"/>
    </location>
</feature>
<dbReference type="PANTHER" id="PTHR35526:SF3">
    <property type="entry name" value="ANTI-SIGMA-F FACTOR RSBW"/>
    <property type="match status" value="1"/>
</dbReference>
<dbReference type="AlphaFoldDB" id="A0A344TYC9"/>
<accession>A0A344TYC9</accession>
<feature type="region of interest" description="Disordered" evidence="2">
    <location>
        <begin position="14"/>
        <end position="39"/>
    </location>
</feature>
<dbReference type="PANTHER" id="PTHR35526">
    <property type="entry name" value="ANTI-SIGMA-F FACTOR RSBW-RELATED"/>
    <property type="match status" value="1"/>
</dbReference>
<evidence type="ECO:0000256" key="1">
    <source>
        <dbReference type="ARBA" id="ARBA00022527"/>
    </source>
</evidence>
<sequence>MQGDAGEVAVQVGAKAGKQWRRGRPVPREPAEREDLSASALPVAEVTRSLRRADLKGVAEVRKDLRELMRRRCRAEAVETAELLATELVTNALVHTEYGAEVTVRLAGGRLRVEVGDGAPGRPRPYVPVVDDATHGRGLALVEALAAAWGVETGTGRGKVVWFELVDTA</sequence>
<proteinExistence type="predicted"/>
<keyword evidence="4" id="KW-0547">Nucleotide-binding</keyword>
<dbReference type="InterPro" id="IPR003594">
    <property type="entry name" value="HATPase_dom"/>
</dbReference>
<keyword evidence="5" id="KW-1185">Reference proteome</keyword>
<evidence type="ECO:0000259" key="3">
    <source>
        <dbReference type="Pfam" id="PF13581"/>
    </source>
</evidence>
<dbReference type="GO" id="GO:0004674">
    <property type="term" value="F:protein serine/threonine kinase activity"/>
    <property type="evidence" value="ECO:0007669"/>
    <property type="project" value="UniProtKB-KW"/>
</dbReference>
<evidence type="ECO:0000313" key="5">
    <source>
        <dbReference type="Proteomes" id="UP000252004"/>
    </source>
</evidence>
<evidence type="ECO:0000256" key="2">
    <source>
        <dbReference type="SAM" id="MobiDB-lite"/>
    </source>
</evidence>
<keyword evidence="1" id="KW-0808">Transferase</keyword>
<dbReference type="Gene3D" id="3.30.565.10">
    <property type="entry name" value="Histidine kinase-like ATPase, C-terminal domain"/>
    <property type="match status" value="1"/>
</dbReference>
<dbReference type="GO" id="GO:0005524">
    <property type="term" value="F:ATP binding"/>
    <property type="evidence" value="ECO:0007669"/>
    <property type="project" value="UniProtKB-KW"/>
</dbReference>
<keyword evidence="4" id="KW-0067">ATP-binding</keyword>
<feature type="compositionally biased region" description="Basic and acidic residues" evidence="2">
    <location>
        <begin position="26"/>
        <end position="36"/>
    </location>
</feature>